<evidence type="ECO:0000256" key="1">
    <source>
        <dbReference type="SAM" id="Phobius"/>
    </source>
</evidence>
<feature type="transmembrane region" description="Helical" evidence="1">
    <location>
        <begin position="49"/>
        <end position="75"/>
    </location>
</feature>
<dbReference type="AlphaFoldDB" id="A0A538SDB3"/>
<proteinExistence type="predicted"/>
<keyword evidence="1" id="KW-1133">Transmembrane helix</keyword>
<dbReference type="Proteomes" id="UP000317716">
    <property type="component" value="Unassembled WGS sequence"/>
</dbReference>
<accession>A0A538SDB3</accession>
<dbReference type="Pfam" id="PF07332">
    <property type="entry name" value="Phage_holin_3_6"/>
    <property type="match status" value="1"/>
</dbReference>
<evidence type="ECO:0000313" key="3">
    <source>
        <dbReference type="Proteomes" id="UP000317716"/>
    </source>
</evidence>
<keyword evidence="1" id="KW-0472">Membrane</keyword>
<reference evidence="2 3" key="1">
    <citation type="journal article" date="2019" name="Nat. Microbiol.">
        <title>Mediterranean grassland soil C-N compound turnover is dependent on rainfall and depth, and is mediated by genomically divergent microorganisms.</title>
        <authorList>
            <person name="Diamond S."/>
            <person name="Andeer P.F."/>
            <person name="Li Z."/>
            <person name="Crits-Christoph A."/>
            <person name="Burstein D."/>
            <person name="Anantharaman K."/>
            <person name="Lane K.R."/>
            <person name="Thomas B.C."/>
            <person name="Pan C."/>
            <person name="Northen T.R."/>
            <person name="Banfield J.F."/>
        </authorList>
    </citation>
    <scope>NUCLEOTIDE SEQUENCE [LARGE SCALE GENOMIC DNA]</scope>
    <source>
        <strain evidence="2">WS_2</strain>
    </source>
</reference>
<evidence type="ECO:0008006" key="4">
    <source>
        <dbReference type="Google" id="ProtNLM"/>
    </source>
</evidence>
<organism evidence="2 3">
    <name type="scientific">Eiseniibacteriota bacterium</name>
    <dbReference type="NCBI Taxonomy" id="2212470"/>
    <lineage>
        <taxon>Bacteria</taxon>
        <taxon>Candidatus Eiseniibacteriota</taxon>
    </lineage>
</organism>
<protein>
    <recommendedName>
        <fullName evidence="4">Phage holin family protein</fullName>
    </recommendedName>
</protein>
<name>A0A538SDB3_UNCEI</name>
<gene>
    <name evidence="2" type="ORF">E6K72_12335</name>
</gene>
<feature type="transmembrane region" description="Helical" evidence="1">
    <location>
        <begin position="81"/>
        <end position="102"/>
    </location>
</feature>
<sequence length="131" mass="14446">MAPDPQSPRDEGMMGSVRRLGRTLLRVLQTRLEILSTEITDERLNLTRLAMVALIALFCVQTGLMLAIVFIVLAVSPEHRLMAIGITALALLLGALAGMVWLRAWLKSRPPMFATTIAELRKDRERLGGAP</sequence>
<dbReference type="EMBL" id="VBOS01000450">
    <property type="protein sequence ID" value="TMQ49359.1"/>
    <property type="molecule type" value="Genomic_DNA"/>
</dbReference>
<comment type="caution">
    <text evidence="2">The sequence shown here is derived from an EMBL/GenBank/DDBJ whole genome shotgun (WGS) entry which is preliminary data.</text>
</comment>
<dbReference type="InterPro" id="IPR009937">
    <property type="entry name" value="Phage_holin_3_6"/>
</dbReference>
<keyword evidence="1" id="KW-0812">Transmembrane</keyword>
<evidence type="ECO:0000313" key="2">
    <source>
        <dbReference type="EMBL" id="TMQ49359.1"/>
    </source>
</evidence>